<evidence type="ECO:0000256" key="3">
    <source>
        <dbReference type="ARBA" id="ARBA00022692"/>
    </source>
</evidence>
<reference evidence="7 8" key="1">
    <citation type="journal article" date="2019" name="ISME J.">
        <title>Insights into ecological role of a new deltaproteobacterial order Candidatus Acidulodesulfobacterales by metagenomics and metatranscriptomics.</title>
        <authorList>
            <person name="Tan S."/>
            <person name="Liu J."/>
            <person name="Fang Y."/>
            <person name="Hedlund B.P."/>
            <person name="Lian Z.H."/>
            <person name="Huang L.Y."/>
            <person name="Li J.T."/>
            <person name="Huang L.N."/>
            <person name="Li W.J."/>
            <person name="Jiang H.C."/>
            <person name="Dong H.L."/>
            <person name="Shu W.S."/>
        </authorList>
    </citation>
    <scope>NUCLEOTIDE SEQUENCE [LARGE SCALE GENOMIC DNA]</scope>
    <source>
        <strain evidence="7">AP2</strain>
    </source>
</reference>
<evidence type="ECO:0000313" key="7">
    <source>
        <dbReference type="EMBL" id="RZD16345.1"/>
    </source>
</evidence>
<sequence length="190" mass="22025">MIKNINVIKKISLFIGIFFIVVLTFFLILHYINIKDKSFLQIKISKNYIKLKKINYKFFKHGKLVYEIFAKSLKYLTPKKNIIKLKDVTAVIYNSVNKPEYTITGNLGRLNIKTKNVVFSGNVLVKSVKGSYLATDLLYYFNLKQKIVAPNGIKLSGKKYFITGKELTMYLKKNIFIIGKDVNFNTEMVK</sequence>
<accession>A0A519BGE8</accession>
<dbReference type="InterPro" id="IPR010664">
    <property type="entry name" value="LipoPS_assembly_LptC-rel"/>
</dbReference>
<evidence type="ECO:0000256" key="5">
    <source>
        <dbReference type="ARBA" id="ARBA00023136"/>
    </source>
</evidence>
<comment type="caution">
    <text evidence="7">The sequence shown here is derived from an EMBL/GenBank/DDBJ whole genome shotgun (WGS) entry which is preliminary data.</text>
</comment>
<dbReference type="AlphaFoldDB" id="A0A519BGE8"/>
<keyword evidence="3 6" id="KW-0812">Transmembrane</keyword>
<protein>
    <submittedName>
        <fullName evidence="7">LPS export ABC transporter periplasmic protein LptC</fullName>
    </submittedName>
</protein>
<evidence type="ECO:0000256" key="6">
    <source>
        <dbReference type="SAM" id="Phobius"/>
    </source>
</evidence>
<evidence type="ECO:0000256" key="4">
    <source>
        <dbReference type="ARBA" id="ARBA00022989"/>
    </source>
</evidence>
<dbReference type="GO" id="GO:0030288">
    <property type="term" value="C:outer membrane-bounded periplasmic space"/>
    <property type="evidence" value="ECO:0007669"/>
    <property type="project" value="TreeGrafter"/>
</dbReference>
<evidence type="ECO:0000256" key="2">
    <source>
        <dbReference type="ARBA" id="ARBA00022519"/>
    </source>
</evidence>
<keyword evidence="5 6" id="KW-0472">Membrane</keyword>
<dbReference type="Gene3D" id="2.60.450.10">
    <property type="entry name" value="Lipopolysaccharide (LPS) transport protein A like domain"/>
    <property type="match status" value="1"/>
</dbReference>
<keyword evidence="1" id="KW-1003">Cell membrane</keyword>
<dbReference type="Pfam" id="PF06835">
    <property type="entry name" value="LptC"/>
    <property type="match status" value="1"/>
</dbReference>
<evidence type="ECO:0000313" key="8">
    <source>
        <dbReference type="Proteomes" id="UP000316562"/>
    </source>
</evidence>
<proteinExistence type="predicted"/>
<dbReference type="InterPro" id="IPR026265">
    <property type="entry name" value="LptC"/>
</dbReference>
<dbReference type="NCBIfam" id="TIGR04409">
    <property type="entry name" value="LptC_YrbK"/>
    <property type="match status" value="1"/>
</dbReference>
<keyword evidence="4 6" id="KW-1133">Transmembrane helix</keyword>
<dbReference type="Proteomes" id="UP000316562">
    <property type="component" value="Unassembled WGS sequence"/>
</dbReference>
<dbReference type="GO" id="GO:0005886">
    <property type="term" value="C:plasma membrane"/>
    <property type="evidence" value="ECO:0007669"/>
    <property type="project" value="InterPro"/>
</dbReference>
<gene>
    <name evidence="7" type="primary">lptC</name>
    <name evidence="7" type="ORF">EVJ46_04775</name>
</gene>
<dbReference type="EMBL" id="SGBC01000002">
    <property type="protein sequence ID" value="RZD16345.1"/>
    <property type="molecule type" value="Genomic_DNA"/>
</dbReference>
<keyword evidence="2" id="KW-0997">Cell inner membrane</keyword>
<feature type="transmembrane region" description="Helical" evidence="6">
    <location>
        <begin position="12"/>
        <end position="32"/>
    </location>
</feature>
<organism evidence="7 8">
    <name type="scientific">Acididesulfobacter guangdongensis</name>
    <dbReference type="NCBI Taxonomy" id="2597225"/>
    <lineage>
        <taxon>Bacteria</taxon>
        <taxon>Deltaproteobacteria</taxon>
        <taxon>Candidatus Acidulodesulfobacterales</taxon>
        <taxon>Candidatus Acididesulfobacter</taxon>
    </lineage>
</organism>
<dbReference type="PANTHER" id="PTHR37481">
    <property type="entry name" value="LIPOPOLYSACCHARIDE EXPORT SYSTEM PROTEIN LPTC"/>
    <property type="match status" value="1"/>
</dbReference>
<dbReference type="GO" id="GO:0017089">
    <property type="term" value="F:glycolipid transfer activity"/>
    <property type="evidence" value="ECO:0007669"/>
    <property type="project" value="TreeGrafter"/>
</dbReference>
<dbReference type="InterPro" id="IPR052363">
    <property type="entry name" value="LPS_export_LptC"/>
</dbReference>
<dbReference type="GO" id="GO:0015221">
    <property type="term" value="F:lipopolysaccharide transmembrane transporter activity"/>
    <property type="evidence" value="ECO:0007669"/>
    <property type="project" value="InterPro"/>
</dbReference>
<dbReference type="PANTHER" id="PTHR37481:SF1">
    <property type="entry name" value="LIPOPOLYSACCHARIDE EXPORT SYSTEM PROTEIN LPTC"/>
    <property type="match status" value="1"/>
</dbReference>
<name>A0A519BGE8_ACIG2</name>
<evidence type="ECO:0000256" key="1">
    <source>
        <dbReference type="ARBA" id="ARBA00022475"/>
    </source>
</evidence>